<dbReference type="EMBL" id="JBHTAI010000007">
    <property type="protein sequence ID" value="MFC7149610.1"/>
    <property type="molecule type" value="Genomic_DNA"/>
</dbReference>
<dbReference type="SUPFAM" id="SSF53756">
    <property type="entry name" value="UDP-Glycosyltransferase/glycogen phosphorylase"/>
    <property type="match status" value="1"/>
</dbReference>
<organism evidence="3 4">
    <name type="scientific">Cohnella cellulosilytica</name>
    <dbReference type="NCBI Taxonomy" id="986710"/>
    <lineage>
        <taxon>Bacteria</taxon>
        <taxon>Bacillati</taxon>
        <taxon>Bacillota</taxon>
        <taxon>Bacilli</taxon>
        <taxon>Bacillales</taxon>
        <taxon>Paenibacillaceae</taxon>
        <taxon>Cohnella</taxon>
    </lineage>
</organism>
<dbReference type="PANTHER" id="PTHR45947">
    <property type="entry name" value="SULFOQUINOVOSYL TRANSFERASE SQD2"/>
    <property type="match status" value="1"/>
</dbReference>
<feature type="domain" description="Glycosyltransferase subfamily 4-like N-terminal" evidence="2">
    <location>
        <begin position="22"/>
        <end position="171"/>
    </location>
</feature>
<dbReference type="EC" id="2.4.-.-" evidence="3"/>
<keyword evidence="4" id="KW-1185">Reference proteome</keyword>
<dbReference type="GO" id="GO:0016757">
    <property type="term" value="F:glycosyltransferase activity"/>
    <property type="evidence" value="ECO:0007669"/>
    <property type="project" value="UniProtKB-KW"/>
</dbReference>
<evidence type="ECO:0000259" key="2">
    <source>
        <dbReference type="Pfam" id="PF13439"/>
    </source>
</evidence>
<proteinExistence type="predicted"/>
<dbReference type="CDD" id="cd03801">
    <property type="entry name" value="GT4_PimA-like"/>
    <property type="match status" value="1"/>
</dbReference>
<dbReference type="Proteomes" id="UP001596378">
    <property type="component" value="Unassembled WGS sequence"/>
</dbReference>
<dbReference type="InterPro" id="IPR050194">
    <property type="entry name" value="Glycosyltransferase_grp1"/>
</dbReference>
<reference evidence="4" key="1">
    <citation type="journal article" date="2019" name="Int. J. Syst. Evol. Microbiol.">
        <title>The Global Catalogue of Microorganisms (GCM) 10K type strain sequencing project: providing services to taxonomists for standard genome sequencing and annotation.</title>
        <authorList>
            <consortium name="The Broad Institute Genomics Platform"/>
            <consortium name="The Broad Institute Genome Sequencing Center for Infectious Disease"/>
            <person name="Wu L."/>
            <person name="Ma J."/>
        </authorList>
    </citation>
    <scope>NUCLEOTIDE SEQUENCE [LARGE SCALE GENOMIC DNA]</scope>
    <source>
        <strain evidence="4">KCTC 12907</strain>
    </source>
</reference>
<dbReference type="Pfam" id="PF13439">
    <property type="entry name" value="Glyco_transf_4"/>
    <property type="match status" value="1"/>
</dbReference>
<evidence type="ECO:0000313" key="4">
    <source>
        <dbReference type="Proteomes" id="UP001596378"/>
    </source>
</evidence>
<name>A0ABW2FCF9_9BACL</name>
<dbReference type="PANTHER" id="PTHR45947:SF3">
    <property type="entry name" value="SULFOQUINOVOSYL TRANSFERASE SQD2"/>
    <property type="match status" value="1"/>
</dbReference>
<dbReference type="InterPro" id="IPR028098">
    <property type="entry name" value="Glyco_trans_4-like_N"/>
</dbReference>
<evidence type="ECO:0000259" key="1">
    <source>
        <dbReference type="Pfam" id="PF00534"/>
    </source>
</evidence>
<evidence type="ECO:0000313" key="3">
    <source>
        <dbReference type="EMBL" id="MFC7149610.1"/>
    </source>
</evidence>
<comment type="caution">
    <text evidence="3">The sequence shown here is derived from an EMBL/GenBank/DDBJ whole genome shotgun (WGS) entry which is preliminary data.</text>
</comment>
<dbReference type="Pfam" id="PF00534">
    <property type="entry name" value="Glycos_transf_1"/>
    <property type="match status" value="1"/>
</dbReference>
<dbReference type="InterPro" id="IPR001296">
    <property type="entry name" value="Glyco_trans_1"/>
</dbReference>
<protein>
    <submittedName>
        <fullName evidence="3">Glycosyltransferase family 4 protein</fullName>
        <ecNumber evidence="3">2.4.-.-</ecNumber>
    </submittedName>
</protein>
<dbReference type="Gene3D" id="3.40.50.2000">
    <property type="entry name" value="Glycogen Phosphorylase B"/>
    <property type="match status" value="2"/>
</dbReference>
<feature type="domain" description="Glycosyl transferase family 1" evidence="1">
    <location>
        <begin position="184"/>
        <end position="362"/>
    </location>
</feature>
<keyword evidence="3" id="KW-0808">Transferase</keyword>
<gene>
    <name evidence="3" type="ORF">ACFQMJ_13820</name>
</gene>
<keyword evidence="3" id="KW-0328">Glycosyltransferase</keyword>
<sequence length="382" mass="42587">MLKAAFITPGAFPVPSAMGGSVERVVEKVVPALVPRVDATIYGRKGKRLLARGNLHGAKVERFPAANKGEYFRRVCGRLVRSRPDVIQVENRPLWVPRLKRRFPGSRIWLNLHSTTFINAPYLTPAQRKICLQAADYVQVNSEFLRSYIQTRVPTAAHKIRVNHLGVDVSRFYGSSAPEGAAMREEMRARHGWGNRPIAIYVGRLVPQKGVKHLLAAIPLIRAAVPDALIVIVGSARYGSHRETGHVRRLHQIAKRMKGHVHFQPYVSHRDIPRWFAMADAAVVPSVGREAFGLVNLEAMAAELPVVATRAGGMKEIVVDGYTGFLVSTDPVSIASELAGKIGFLLANGEVRREMGRRGRERVLTNFQWRHTADRWLGFQNE</sequence>
<accession>A0ABW2FCF9</accession>
<dbReference type="RefSeq" id="WP_378051330.1">
    <property type="nucleotide sequence ID" value="NZ_JBHMDN010000034.1"/>
</dbReference>